<reference evidence="2 3" key="1">
    <citation type="submission" date="2020-08" db="EMBL/GenBank/DDBJ databases">
        <title>Genomic Encyclopedia of Type Strains, Phase IV (KMG-IV): sequencing the most valuable type-strain genomes for metagenomic binning, comparative biology and taxonomic classification.</title>
        <authorList>
            <person name="Goeker M."/>
        </authorList>
    </citation>
    <scope>NUCLEOTIDE SEQUENCE [LARGE SCALE GENOMIC DNA]</scope>
    <source>
        <strain evidence="2 3">DSM 27939</strain>
    </source>
</reference>
<protein>
    <submittedName>
        <fullName evidence="2">Zn finger protein HypA/HybF involved in hydrogenase expression</fullName>
    </submittedName>
</protein>
<evidence type="ECO:0000313" key="2">
    <source>
        <dbReference type="EMBL" id="MBB5363068.1"/>
    </source>
</evidence>
<dbReference type="InterPro" id="IPR000315">
    <property type="entry name" value="Znf_B-box"/>
</dbReference>
<name>A0A7W8JUI8_9DEIO</name>
<dbReference type="EMBL" id="JACHFL010000004">
    <property type="protein sequence ID" value="MBB5363068.1"/>
    <property type="molecule type" value="Genomic_DNA"/>
</dbReference>
<dbReference type="PROSITE" id="PS50119">
    <property type="entry name" value="ZF_BBOX"/>
    <property type="match status" value="1"/>
</dbReference>
<organism evidence="2 3">
    <name type="scientific">Deinococcus humi</name>
    <dbReference type="NCBI Taxonomy" id="662880"/>
    <lineage>
        <taxon>Bacteria</taxon>
        <taxon>Thermotogati</taxon>
        <taxon>Deinococcota</taxon>
        <taxon>Deinococci</taxon>
        <taxon>Deinococcales</taxon>
        <taxon>Deinococcaceae</taxon>
        <taxon>Deinococcus</taxon>
    </lineage>
</organism>
<keyword evidence="3" id="KW-1185">Reference proteome</keyword>
<gene>
    <name evidence="2" type="ORF">HNQ08_002166</name>
</gene>
<dbReference type="AlphaFoldDB" id="A0A7W8JUI8"/>
<proteinExistence type="predicted"/>
<evidence type="ECO:0000313" key="3">
    <source>
        <dbReference type="Proteomes" id="UP000552709"/>
    </source>
</evidence>
<dbReference type="RefSeq" id="WP_184131259.1">
    <property type="nucleotide sequence ID" value="NZ_JACHFL010000004.1"/>
</dbReference>
<dbReference type="Proteomes" id="UP000552709">
    <property type="component" value="Unassembled WGS sequence"/>
</dbReference>
<feature type="domain" description="B box-type" evidence="1">
    <location>
        <begin position="2"/>
        <end position="54"/>
    </location>
</feature>
<dbReference type="GO" id="GO:0008270">
    <property type="term" value="F:zinc ion binding"/>
    <property type="evidence" value="ECO:0007669"/>
    <property type="project" value="InterPro"/>
</dbReference>
<evidence type="ECO:0000259" key="1">
    <source>
        <dbReference type="PROSITE" id="PS50119"/>
    </source>
</evidence>
<sequence>MSSPDICRQCHQEPTRLRCGCCGKRLCRSCAVSTGEGELCPECHSDMTHFLADVEVTHAPEVPHDGEIHIPRAG</sequence>
<comment type="caution">
    <text evidence="2">The sequence shown here is derived from an EMBL/GenBank/DDBJ whole genome shotgun (WGS) entry which is preliminary data.</text>
</comment>
<accession>A0A7W8JUI8</accession>